<dbReference type="RefSeq" id="WP_394829979.1">
    <property type="nucleotide sequence ID" value="NZ_CP089929.1"/>
</dbReference>
<dbReference type="PANTHER" id="PTHR28037:SF1">
    <property type="entry name" value="ALCOHOL O-ACETYLTRANSFERASE 1-RELATED"/>
    <property type="match status" value="1"/>
</dbReference>
<proteinExistence type="inferred from homology"/>
<dbReference type="SUPFAM" id="SSF52777">
    <property type="entry name" value="CoA-dependent acyltransferases"/>
    <property type="match status" value="2"/>
</dbReference>
<name>A0ABZ2KP05_9BACT</name>
<dbReference type="Gene3D" id="3.30.559.10">
    <property type="entry name" value="Chloramphenicol acetyltransferase-like domain"/>
    <property type="match status" value="1"/>
</dbReference>
<dbReference type="Proteomes" id="UP001374803">
    <property type="component" value="Chromosome"/>
</dbReference>
<evidence type="ECO:0000256" key="7">
    <source>
        <dbReference type="ARBA" id="ARBA00022679"/>
    </source>
</evidence>
<evidence type="ECO:0000313" key="15">
    <source>
        <dbReference type="Proteomes" id="UP001374803"/>
    </source>
</evidence>
<dbReference type="EMBL" id="CP089983">
    <property type="protein sequence ID" value="WXB00378.1"/>
    <property type="molecule type" value="Genomic_DNA"/>
</dbReference>
<comment type="catalytic activity">
    <reaction evidence="2">
        <text>2 a mycocerosyl-[mycocerosic acid synthase] + a phenolphthiocerol = a dimycocerosyl phenolphthiocerol + 2 holo-[mycocerosic acid synthase].</text>
        <dbReference type="EC" id="2.3.1.282"/>
    </reaction>
</comment>
<dbReference type="Pfam" id="PF16911">
    <property type="entry name" value="PapA_C"/>
    <property type="match status" value="1"/>
</dbReference>
<evidence type="ECO:0000259" key="13">
    <source>
        <dbReference type="Pfam" id="PF16911"/>
    </source>
</evidence>
<evidence type="ECO:0000313" key="14">
    <source>
        <dbReference type="EMBL" id="WXB00378.1"/>
    </source>
</evidence>
<reference evidence="14" key="1">
    <citation type="submission" date="2021-12" db="EMBL/GenBank/DDBJ databases">
        <title>Discovery of the Pendulisporaceae a myxobacterial family with distinct sporulation behavior and unique specialized metabolism.</title>
        <authorList>
            <person name="Garcia R."/>
            <person name="Popoff A."/>
            <person name="Bader C.D."/>
            <person name="Loehr J."/>
            <person name="Walesch S."/>
            <person name="Walt C."/>
            <person name="Boldt J."/>
            <person name="Bunk B."/>
            <person name="Haeckl F.J.F.P.J."/>
            <person name="Gunesch A.P."/>
            <person name="Birkelbach J."/>
            <person name="Nuebel U."/>
            <person name="Pietschmann T."/>
            <person name="Bach T."/>
            <person name="Mueller R."/>
        </authorList>
    </citation>
    <scope>NUCLEOTIDE SEQUENCE</scope>
    <source>
        <strain evidence="14">MSr11367</strain>
    </source>
</reference>
<evidence type="ECO:0000256" key="10">
    <source>
        <dbReference type="ARBA" id="ARBA00032317"/>
    </source>
</evidence>
<evidence type="ECO:0000256" key="8">
    <source>
        <dbReference type="ARBA" id="ARBA00023315"/>
    </source>
</evidence>
<comment type="catalytic activity">
    <reaction evidence="3">
        <text>2 a mycocerosyl-[mycocerosic acid synthase] + a phthiodiolone = a dimycocerosyl phthiodiolone + 2 holo-[mycocerosic acid synthase].</text>
        <dbReference type="EC" id="2.3.1.282"/>
    </reaction>
</comment>
<dbReference type="InterPro" id="IPR023213">
    <property type="entry name" value="CAT-like_dom_sf"/>
</dbReference>
<feature type="domain" description="Phthiocerol/phthiodiolone dimycocerosyl transferase C-terminal" evidence="13">
    <location>
        <begin position="225"/>
        <end position="321"/>
    </location>
</feature>
<evidence type="ECO:0000256" key="9">
    <source>
        <dbReference type="ARBA" id="ARBA00030465"/>
    </source>
</evidence>
<dbReference type="Gene3D" id="3.30.559.30">
    <property type="entry name" value="Nonribosomal peptide synthetase, condensation domain"/>
    <property type="match status" value="1"/>
</dbReference>
<evidence type="ECO:0000256" key="6">
    <source>
        <dbReference type="ARBA" id="ARBA00013449"/>
    </source>
</evidence>
<evidence type="ECO:0000259" key="12">
    <source>
        <dbReference type="Pfam" id="PF00668"/>
    </source>
</evidence>
<accession>A0ABZ2KP05</accession>
<feature type="domain" description="Condensation" evidence="12">
    <location>
        <begin position="23"/>
        <end position="162"/>
    </location>
</feature>
<dbReference type="PANTHER" id="PTHR28037">
    <property type="entry name" value="ALCOHOL O-ACETYLTRANSFERASE 1-RELATED"/>
    <property type="match status" value="1"/>
</dbReference>
<dbReference type="InterPro" id="IPR001242">
    <property type="entry name" value="Condensation_dom"/>
</dbReference>
<evidence type="ECO:0000256" key="4">
    <source>
        <dbReference type="ARBA" id="ARBA00006558"/>
    </source>
</evidence>
<keyword evidence="15" id="KW-1185">Reference proteome</keyword>
<dbReference type="Pfam" id="PF00668">
    <property type="entry name" value="Condensation"/>
    <property type="match status" value="1"/>
</dbReference>
<comment type="similarity">
    <text evidence="4">Belongs to the acyltransferase PapA5 family.</text>
</comment>
<evidence type="ECO:0000256" key="5">
    <source>
        <dbReference type="ARBA" id="ARBA00012866"/>
    </source>
</evidence>
<evidence type="ECO:0000256" key="2">
    <source>
        <dbReference type="ARBA" id="ARBA00000625"/>
    </source>
</evidence>
<protein>
    <recommendedName>
        <fullName evidence="6">Phthiocerol/phthiodiolone dimycocerosyl transferase</fullName>
        <ecNumber evidence="5">2.3.1.282</ecNumber>
    </recommendedName>
    <alternativeName>
        <fullName evidence="11">Acyltransferase PapA5</fullName>
    </alternativeName>
    <alternativeName>
        <fullName evidence="9">Phthiocerol/phthiodiolone O-acyltransferase</fullName>
    </alternativeName>
    <alternativeName>
        <fullName evidence="10">Polyketide synthase-associated protein A5</fullName>
    </alternativeName>
</protein>
<evidence type="ECO:0000256" key="11">
    <source>
        <dbReference type="ARBA" id="ARBA00033407"/>
    </source>
</evidence>
<evidence type="ECO:0000256" key="1">
    <source>
        <dbReference type="ARBA" id="ARBA00000026"/>
    </source>
</evidence>
<keyword evidence="8" id="KW-0012">Acyltransferase</keyword>
<dbReference type="EC" id="2.3.1.282" evidence="5"/>
<sequence length="441" mass="49004">MNESVSSRKLCRSEAMLWKFDQAASINGTVTAKIKGHLTDAALRTGLVALQARHPYLRTHIDVDERGAPWFRFDKAGPLPLRVVTIAEPEWVAELEREANDKFRWSDGPLARCVLLRHGPEDATIFLTMHHAICDGQSILFAMRDLLESTARAARGEAPELSVLEDVRAVEDRLPAKLFSRKGAGFLYDFVSDEIRLRMKYGAPFRMPRDEEVPLDARHFKCRPTVLDEERTAKLLARARAEGTTIHGALCAATILAILRDAGVSRPVQVFLGSAVSVRNDLVPAVGDDVGYYASSQPYRAPVDPDASFWDLARSVRGQMIRGRSRGDAIMMLDFGSGMYRLMGGDGATPLELAHKWNKLLTGLGVSNMGRQDFTTDFSPFSLDGLYLSAALSAFTDFVTSAMTFRDRLVITFLWAEPVIRRQRAIQLGDSVHAHLEQAIM</sequence>
<comment type="catalytic activity">
    <reaction evidence="1">
        <text>2 a mycocerosyl-[mycocerosic acid synthase] + a phthiocerol = a dimycocerosyl phthiocerol + 2 holo-[mycocerosic acid synthase].</text>
        <dbReference type="EC" id="2.3.1.282"/>
    </reaction>
</comment>
<dbReference type="InterPro" id="IPR031641">
    <property type="entry name" value="PapA_C"/>
</dbReference>
<evidence type="ECO:0000256" key="3">
    <source>
        <dbReference type="ARBA" id="ARBA00001907"/>
    </source>
</evidence>
<organism evidence="14 15">
    <name type="scientific">Pendulispora rubella</name>
    <dbReference type="NCBI Taxonomy" id="2741070"/>
    <lineage>
        <taxon>Bacteria</taxon>
        <taxon>Pseudomonadati</taxon>
        <taxon>Myxococcota</taxon>
        <taxon>Myxococcia</taxon>
        <taxon>Myxococcales</taxon>
        <taxon>Sorangiineae</taxon>
        <taxon>Pendulisporaceae</taxon>
        <taxon>Pendulispora</taxon>
    </lineage>
</organism>
<dbReference type="InterPro" id="IPR052058">
    <property type="entry name" value="Alcohol_O-acetyltransferase"/>
</dbReference>
<gene>
    <name evidence="14" type="ORF">LVJ94_26080</name>
</gene>
<keyword evidence="7" id="KW-0808">Transferase</keyword>